<keyword evidence="4" id="KW-0325">Glycoprotein</keyword>
<dbReference type="InterPro" id="IPR002018">
    <property type="entry name" value="CarbesteraseB"/>
</dbReference>
<keyword evidence="6" id="KW-0472">Membrane</keyword>
<keyword evidence="2" id="KW-0719">Serine esterase</keyword>
<keyword evidence="6" id="KW-1133">Transmembrane helix</keyword>
<protein>
    <recommendedName>
        <fullName evidence="5">Carboxylic ester hydrolase</fullName>
        <ecNumber evidence="5">3.1.1.-</ecNumber>
    </recommendedName>
</protein>
<dbReference type="SUPFAM" id="SSF53474">
    <property type="entry name" value="alpha/beta-Hydrolases"/>
    <property type="match status" value="1"/>
</dbReference>
<keyword evidence="3 5" id="KW-0378">Hydrolase</keyword>
<keyword evidence="6" id="KW-0812">Transmembrane</keyword>
<gene>
    <name evidence="8" type="ORF">SK128_021593</name>
</gene>
<evidence type="ECO:0000313" key="8">
    <source>
        <dbReference type="EMBL" id="KAK7079161.1"/>
    </source>
</evidence>
<evidence type="ECO:0000256" key="2">
    <source>
        <dbReference type="ARBA" id="ARBA00022487"/>
    </source>
</evidence>
<dbReference type="GO" id="GO:0052689">
    <property type="term" value="F:carboxylic ester hydrolase activity"/>
    <property type="evidence" value="ECO:0007669"/>
    <property type="project" value="UniProtKB-KW"/>
</dbReference>
<dbReference type="EC" id="3.1.1.-" evidence="5"/>
<dbReference type="AlphaFoldDB" id="A0AAN9A3F4"/>
<dbReference type="EMBL" id="JAXCGZ010007571">
    <property type="protein sequence ID" value="KAK7079161.1"/>
    <property type="molecule type" value="Genomic_DNA"/>
</dbReference>
<dbReference type="InterPro" id="IPR019826">
    <property type="entry name" value="Carboxylesterase_B_AS"/>
</dbReference>
<evidence type="ECO:0000313" key="9">
    <source>
        <dbReference type="Proteomes" id="UP001381693"/>
    </source>
</evidence>
<dbReference type="Proteomes" id="UP001381693">
    <property type="component" value="Unassembled WGS sequence"/>
</dbReference>
<proteinExistence type="inferred from homology"/>
<evidence type="ECO:0000256" key="1">
    <source>
        <dbReference type="ARBA" id="ARBA00005964"/>
    </source>
</evidence>
<evidence type="ECO:0000256" key="4">
    <source>
        <dbReference type="ARBA" id="ARBA00023180"/>
    </source>
</evidence>
<evidence type="ECO:0000256" key="5">
    <source>
        <dbReference type="RuleBase" id="RU361235"/>
    </source>
</evidence>
<comment type="caution">
    <text evidence="8">The sequence shown here is derived from an EMBL/GenBank/DDBJ whole genome shotgun (WGS) entry which is preliminary data.</text>
</comment>
<accession>A0AAN9A3F4</accession>
<dbReference type="PROSITE" id="PS00122">
    <property type="entry name" value="CARBOXYLESTERASE_B_1"/>
    <property type="match status" value="1"/>
</dbReference>
<evidence type="ECO:0000259" key="7">
    <source>
        <dbReference type="Pfam" id="PF00135"/>
    </source>
</evidence>
<reference evidence="8 9" key="1">
    <citation type="submission" date="2023-11" db="EMBL/GenBank/DDBJ databases">
        <title>Halocaridina rubra genome assembly.</title>
        <authorList>
            <person name="Smith C."/>
        </authorList>
    </citation>
    <scope>NUCLEOTIDE SEQUENCE [LARGE SCALE GENOMIC DNA]</scope>
    <source>
        <strain evidence="8">EP-1</strain>
        <tissue evidence="8">Whole</tissue>
    </source>
</reference>
<evidence type="ECO:0000256" key="3">
    <source>
        <dbReference type="ARBA" id="ARBA00022801"/>
    </source>
</evidence>
<evidence type="ECO:0000256" key="6">
    <source>
        <dbReference type="SAM" id="Phobius"/>
    </source>
</evidence>
<dbReference type="Pfam" id="PF00135">
    <property type="entry name" value="COesterase"/>
    <property type="match status" value="1"/>
</dbReference>
<dbReference type="InterPro" id="IPR029058">
    <property type="entry name" value="AB_hydrolase_fold"/>
</dbReference>
<name>A0AAN9A3F4_HALRR</name>
<feature type="domain" description="Carboxylesterase type B" evidence="7">
    <location>
        <begin position="1"/>
        <end position="423"/>
    </location>
</feature>
<organism evidence="8 9">
    <name type="scientific">Halocaridina rubra</name>
    <name type="common">Hawaiian red shrimp</name>
    <dbReference type="NCBI Taxonomy" id="373956"/>
    <lineage>
        <taxon>Eukaryota</taxon>
        <taxon>Metazoa</taxon>
        <taxon>Ecdysozoa</taxon>
        <taxon>Arthropoda</taxon>
        <taxon>Crustacea</taxon>
        <taxon>Multicrustacea</taxon>
        <taxon>Malacostraca</taxon>
        <taxon>Eumalacostraca</taxon>
        <taxon>Eucarida</taxon>
        <taxon>Decapoda</taxon>
        <taxon>Pleocyemata</taxon>
        <taxon>Caridea</taxon>
        <taxon>Atyoidea</taxon>
        <taxon>Atyidae</taxon>
        <taxon>Halocaridina</taxon>
    </lineage>
</organism>
<dbReference type="PANTHER" id="PTHR43142">
    <property type="entry name" value="CARBOXYLIC ESTER HYDROLASE"/>
    <property type="match status" value="1"/>
</dbReference>
<dbReference type="PANTHER" id="PTHR43142:SF1">
    <property type="entry name" value="CARBOXYLIC ESTER HYDROLASE"/>
    <property type="match status" value="1"/>
</dbReference>
<comment type="similarity">
    <text evidence="1 5">Belongs to the type-B carboxylesterase/lipase family.</text>
</comment>
<keyword evidence="9" id="KW-1185">Reference proteome</keyword>
<sequence length="497" mass="55894">MLFIHGGGFIIGDASLYLPTKLLDHDIILVVTHYRLGTLGFFSLLNDDAPGNAALWDQIEAMKWVQNNIEGFGGDKNRVTIFGQSAGSVSVTWHHILPESHGLFRAVIADSGSIFDHWALDPEPLVSGALVAGKNGCPNDTNVPEDIYECMISMTHENISLNLWEFESEDRGRGQMGFRGSSPIIDLSPNVSRPLITKTPEEYFIDGEVNDVPLLIGANKHEGSYVLAIMYLEHLVPNNLVNNTEFLKEDMIPAILNAFGVDDQTNGIGESLTDAYLGGEINDFESISPGLIDLAGVLFLKAGAWQTAKTHAKYLQSNVYFYSFDFESDDSMFKWMFIGAEVPFEPGATHMDEMMYLFCLPALMEGQQITVMNRMTTLWTNFVRHRDPTPDTDKPSWQDLNIPKWQPLTFLNHTYMLIQDECTPMLEYPERWHIAYEESKIEKTTTVPPESTTRGPSKADFDQLEQERQAFMISMIVFIVTTVLLAIGCAVFFFRSR</sequence>
<dbReference type="Gene3D" id="3.40.50.1820">
    <property type="entry name" value="alpha/beta hydrolase"/>
    <property type="match status" value="1"/>
</dbReference>
<feature type="transmembrane region" description="Helical" evidence="6">
    <location>
        <begin position="471"/>
        <end position="494"/>
    </location>
</feature>